<protein>
    <recommendedName>
        <fullName evidence="9">Potassium channel domain-containing protein</fullName>
    </recommendedName>
</protein>
<dbReference type="Gene3D" id="1.10.287.70">
    <property type="match status" value="1"/>
</dbReference>
<feature type="domain" description="Potassium channel" evidence="9">
    <location>
        <begin position="28"/>
        <end position="102"/>
    </location>
</feature>
<dbReference type="GO" id="GO:0001508">
    <property type="term" value="P:action potential"/>
    <property type="evidence" value="ECO:0007669"/>
    <property type="project" value="TreeGrafter"/>
</dbReference>
<dbReference type="SUPFAM" id="SSF81324">
    <property type="entry name" value="Voltage-gated potassium channels"/>
    <property type="match status" value="1"/>
</dbReference>
<sequence length="141" mass="15396">MLYIGEANLLLKAISASKRKIVVFLFTILVMASIFGSFMYLIEGEVNGFTSIPRSIYWAIVTITTVGYGDISPQTELGQALAAIVMIMGYATIAIPTGIISAEFTTMSHKKQTNIICLKCGKSGHDTESQFCKYCGVEIKH</sequence>
<dbReference type="InterPro" id="IPR028325">
    <property type="entry name" value="VG_K_chnl"/>
</dbReference>
<evidence type="ECO:0000256" key="5">
    <source>
        <dbReference type="ARBA" id="ARBA00023065"/>
    </source>
</evidence>
<dbReference type="InterPro" id="IPR013099">
    <property type="entry name" value="K_chnl_dom"/>
</dbReference>
<accession>A0A383CXA0</accession>
<evidence type="ECO:0000256" key="2">
    <source>
        <dbReference type="ARBA" id="ARBA00022448"/>
    </source>
</evidence>
<name>A0A383CXA0_9ZZZZ</name>
<dbReference type="Pfam" id="PF07885">
    <property type="entry name" value="Ion_trans_2"/>
    <property type="match status" value="1"/>
</dbReference>
<dbReference type="EMBL" id="UINC01212577">
    <property type="protein sequence ID" value="SVE36966.1"/>
    <property type="molecule type" value="Genomic_DNA"/>
</dbReference>
<keyword evidence="6 8" id="KW-0472">Membrane</keyword>
<reference evidence="10" key="1">
    <citation type="submission" date="2018-05" db="EMBL/GenBank/DDBJ databases">
        <authorList>
            <person name="Lanie J.A."/>
            <person name="Ng W.-L."/>
            <person name="Kazmierczak K.M."/>
            <person name="Andrzejewski T.M."/>
            <person name="Davidsen T.M."/>
            <person name="Wayne K.J."/>
            <person name="Tettelin H."/>
            <person name="Glass J.I."/>
            <person name="Rusch D."/>
            <person name="Podicherti R."/>
            <person name="Tsui H.-C.T."/>
            <person name="Winkler M.E."/>
        </authorList>
    </citation>
    <scope>NUCLEOTIDE SEQUENCE</scope>
</reference>
<evidence type="ECO:0000256" key="3">
    <source>
        <dbReference type="ARBA" id="ARBA00022692"/>
    </source>
</evidence>
<dbReference type="PANTHER" id="PTHR11537:SF254">
    <property type="entry name" value="POTASSIUM VOLTAGE-GATED CHANNEL PROTEIN SHAB"/>
    <property type="match status" value="1"/>
</dbReference>
<evidence type="ECO:0000256" key="6">
    <source>
        <dbReference type="ARBA" id="ARBA00023136"/>
    </source>
</evidence>
<organism evidence="10">
    <name type="scientific">marine metagenome</name>
    <dbReference type="NCBI Taxonomy" id="408172"/>
    <lineage>
        <taxon>unclassified sequences</taxon>
        <taxon>metagenomes</taxon>
        <taxon>ecological metagenomes</taxon>
    </lineage>
</organism>
<comment type="subcellular location">
    <subcellularLocation>
        <location evidence="1">Membrane</location>
        <topology evidence="1">Multi-pass membrane protein</topology>
    </subcellularLocation>
</comment>
<evidence type="ECO:0000256" key="1">
    <source>
        <dbReference type="ARBA" id="ARBA00004141"/>
    </source>
</evidence>
<dbReference type="AlphaFoldDB" id="A0A383CXA0"/>
<keyword evidence="2" id="KW-0813">Transport</keyword>
<dbReference type="PANTHER" id="PTHR11537">
    <property type="entry name" value="VOLTAGE-GATED POTASSIUM CHANNEL"/>
    <property type="match status" value="1"/>
</dbReference>
<evidence type="ECO:0000256" key="4">
    <source>
        <dbReference type="ARBA" id="ARBA00022989"/>
    </source>
</evidence>
<evidence type="ECO:0000259" key="9">
    <source>
        <dbReference type="Pfam" id="PF07885"/>
    </source>
</evidence>
<dbReference type="GO" id="GO:0008076">
    <property type="term" value="C:voltage-gated potassium channel complex"/>
    <property type="evidence" value="ECO:0007669"/>
    <property type="project" value="InterPro"/>
</dbReference>
<dbReference type="PRINTS" id="PR00169">
    <property type="entry name" value="KCHANNEL"/>
</dbReference>
<keyword evidence="7" id="KW-0407">Ion channel</keyword>
<keyword evidence="3 8" id="KW-0812">Transmembrane</keyword>
<feature type="transmembrane region" description="Helical" evidence="8">
    <location>
        <begin position="80"/>
        <end position="102"/>
    </location>
</feature>
<gene>
    <name evidence="10" type="ORF">METZ01_LOCUS489820</name>
</gene>
<keyword evidence="5" id="KW-0406">Ion transport</keyword>
<dbReference type="GO" id="GO:0005249">
    <property type="term" value="F:voltage-gated potassium channel activity"/>
    <property type="evidence" value="ECO:0007669"/>
    <property type="project" value="InterPro"/>
</dbReference>
<evidence type="ECO:0000256" key="7">
    <source>
        <dbReference type="ARBA" id="ARBA00023303"/>
    </source>
</evidence>
<keyword evidence="4 8" id="KW-1133">Transmembrane helix</keyword>
<proteinExistence type="predicted"/>
<evidence type="ECO:0000256" key="8">
    <source>
        <dbReference type="SAM" id="Phobius"/>
    </source>
</evidence>
<evidence type="ECO:0000313" key="10">
    <source>
        <dbReference type="EMBL" id="SVE36966.1"/>
    </source>
</evidence>
<feature type="transmembrane region" description="Helical" evidence="8">
    <location>
        <begin position="21"/>
        <end position="42"/>
    </location>
</feature>